<evidence type="ECO:0000256" key="6">
    <source>
        <dbReference type="ARBA" id="ARBA00023114"/>
    </source>
</evidence>
<comment type="subcellular location">
    <subcellularLocation>
        <location evidence="1">Cell outer membrane</location>
        <topology evidence="1">Multi-pass membrane protein</topology>
    </subcellularLocation>
</comment>
<evidence type="ECO:0000259" key="12">
    <source>
        <dbReference type="PROSITE" id="PS51123"/>
    </source>
</evidence>
<keyword evidence="14" id="KW-1185">Reference proteome</keyword>
<feature type="region of interest" description="Disordered" evidence="10">
    <location>
        <begin position="192"/>
        <end position="211"/>
    </location>
</feature>
<dbReference type="InterPro" id="IPR036737">
    <property type="entry name" value="OmpA-like_sf"/>
</dbReference>
<evidence type="ECO:0000256" key="1">
    <source>
        <dbReference type="ARBA" id="ARBA00004571"/>
    </source>
</evidence>
<evidence type="ECO:0000256" key="7">
    <source>
        <dbReference type="ARBA" id="ARBA00023136"/>
    </source>
</evidence>
<keyword evidence="3" id="KW-1134">Transmembrane beta strand</keyword>
<organism evidence="13 14">
    <name type="scientific">Thalassotalea marina</name>
    <dbReference type="NCBI Taxonomy" id="1673741"/>
    <lineage>
        <taxon>Bacteria</taxon>
        <taxon>Pseudomonadati</taxon>
        <taxon>Pseudomonadota</taxon>
        <taxon>Gammaproteobacteria</taxon>
        <taxon>Alteromonadales</taxon>
        <taxon>Colwelliaceae</taxon>
        <taxon>Thalassotalea</taxon>
    </lineage>
</organism>
<reference evidence="13" key="1">
    <citation type="journal article" date="2014" name="Int. J. Syst. Evol. Microbiol.">
        <title>Complete genome sequence of Corynebacterium casei LMG S-19264T (=DSM 44701T), isolated from a smear-ripened cheese.</title>
        <authorList>
            <consortium name="US DOE Joint Genome Institute (JGI-PGF)"/>
            <person name="Walter F."/>
            <person name="Albersmeier A."/>
            <person name="Kalinowski J."/>
            <person name="Ruckert C."/>
        </authorList>
    </citation>
    <scope>NUCLEOTIDE SEQUENCE</scope>
    <source>
        <strain evidence="13">KCTC 42731</strain>
    </source>
</reference>
<dbReference type="GO" id="GO:0015288">
    <property type="term" value="F:porin activity"/>
    <property type="evidence" value="ECO:0007669"/>
    <property type="project" value="UniProtKB-KW"/>
</dbReference>
<keyword evidence="2" id="KW-0813">Transport</keyword>
<keyword evidence="7 9" id="KW-0472">Membrane</keyword>
<proteinExistence type="predicted"/>
<dbReference type="Proteomes" id="UP000623842">
    <property type="component" value="Unassembled WGS sequence"/>
</dbReference>
<evidence type="ECO:0000256" key="9">
    <source>
        <dbReference type="PROSITE-ProRule" id="PRU00473"/>
    </source>
</evidence>
<gene>
    <name evidence="13" type="ORF">GCM10017161_06390</name>
</gene>
<dbReference type="PRINTS" id="PR01021">
    <property type="entry name" value="OMPADOMAIN"/>
</dbReference>
<evidence type="ECO:0000313" key="13">
    <source>
        <dbReference type="EMBL" id="GHF81655.1"/>
    </source>
</evidence>
<dbReference type="GO" id="GO:0046930">
    <property type="term" value="C:pore complex"/>
    <property type="evidence" value="ECO:0007669"/>
    <property type="project" value="UniProtKB-KW"/>
</dbReference>
<dbReference type="Pfam" id="PF00691">
    <property type="entry name" value="OmpA"/>
    <property type="match status" value="1"/>
</dbReference>
<evidence type="ECO:0000256" key="4">
    <source>
        <dbReference type="ARBA" id="ARBA00022692"/>
    </source>
</evidence>
<dbReference type="Gene3D" id="3.30.1330.60">
    <property type="entry name" value="OmpA-like domain"/>
    <property type="match status" value="1"/>
</dbReference>
<dbReference type="PANTHER" id="PTHR30329:SF21">
    <property type="entry name" value="LIPOPROTEIN YIAD-RELATED"/>
    <property type="match status" value="1"/>
</dbReference>
<dbReference type="InterPro" id="IPR011250">
    <property type="entry name" value="OMP/PagP_B-barrel"/>
</dbReference>
<evidence type="ECO:0000313" key="14">
    <source>
        <dbReference type="Proteomes" id="UP000623842"/>
    </source>
</evidence>
<sequence length="358" mass="39125">MHLKSLATTTLSLTLTALFTSQVLADNTPNAEDLVGKSYLGGHGIYIKTDNDRLLTDAKNSDIDHGSGLGLEYGFRISPFYEARLSFSHLNLNTDSKGYDVPSGSNTAFDLLYFPNQANFYVVGGAHFLDVDKSDLSAALGAGYRHYLSKNTALYVESQGQYQLDDNHFDVSSKLGFVYFFGVEEKSAPIVKKQEPTSVAPPADSDKDGVPDAMDKCPKTPMGDKVNSVGCTLFKEDVKTMALQVNFDNDKAVIKDQYLPEIKKAADFLNQYPEVELTIHGHTSAVGAEDYNQNLSQKRAQAIVDKLVESFGIDASRLSAVGHGEAKLLDQANNAQAHAKNRRIEASAKVTKKKAIKR</sequence>
<comment type="caution">
    <text evidence="13">The sequence shown here is derived from an EMBL/GenBank/DDBJ whole genome shotgun (WGS) entry which is preliminary data.</text>
</comment>
<evidence type="ECO:0000256" key="8">
    <source>
        <dbReference type="ARBA" id="ARBA00023237"/>
    </source>
</evidence>
<feature type="signal peptide" evidence="11">
    <location>
        <begin position="1"/>
        <end position="25"/>
    </location>
</feature>
<evidence type="ECO:0000256" key="10">
    <source>
        <dbReference type="SAM" id="MobiDB-lite"/>
    </source>
</evidence>
<dbReference type="SUPFAM" id="SSF56925">
    <property type="entry name" value="OMPA-like"/>
    <property type="match status" value="1"/>
</dbReference>
<dbReference type="SUPFAM" id="SSF103088">
    <property type="entry name" value="OmpA-like"/>
    <property type="match status" value="1"/>
</dbReference>
<keyword evidence="5" id="KW-0406">Ion transport</keyword>
<dbReference type="InterPro" id="IPR050330">
    <property type="entry name" value="Bact_OuterMem_StrucFunc"/>
</dbReference>
<dbReference type="GO" id="GO:0009279">
    <property type="term" value="C:cell outer membrane"/>
    <property type="evidence" value="ECO:0007669"/>
    <property type="project" value="UniProtKB-SubCell"/>
</dbReference>
<keyword evidence="4" id="KW-0812">Transmembrane</keyword>
<evidence type="ECO:0000256" key="2">
    <source>
        <dbReference type="ARBA" id="ARBA00022448"/>
    </source>
</evidence>
<accession>A0A919BDA4</accession>
<feature type="chain" id="PRO_5036905304" description="OmpA-like domain-containing protein" evidence="11">
    <location>
        <begin position="26"/>
        <end position="358"/>
    </location>
</feature>
<name>A0A919BDA4_9GAMM</name>
<dbReference type="InterPro" id="IPR006664">
    <property type="entry name" value="OMP_bac"/>
</dbReference>
<dbReference type="AlphaFoldDB" id="A0A919BDA4"/>
<dbReference type="PROSITE" id="PS51123">
    <property type="entry name" value="OMPA_2"/>
    <property type="match status" value="1"/>
</dbReference>
<dbReference type="Gene3D" id="2.40.160.20">
    <property type="match status" value="1"/>
</dbReference>
<dbReference type="PANTHER" id="PTHR30329">
    <property type="entry name" value="STATOR ELEMENT OF FLAGELLAR MOTOR COMPLEX"/>
    <property type="match status" value="1"/>
</dbReference>
<keyword evidence="8" id="KW-0998">Cell outer membrane</keyword>
<dbReference type="GO" id="GO:0006811">
    <property type="term" value="P:monoatomic ion transport"/>
    <property type="evidence" value="ECO:0007669"/>
    <property type="project" value="UniProtKB-KW"/>
</dbReference>
<evidence type="ECO:0000256" key="5">
    <source>
        <dbReference type="ARBA" id="ARBA00023065"/>
    </source>
</evidence>
<dbReference type="CDD" id="cd07185">
    <property type="entry name" value="OmpA_C-like"/>
    <property type="match status" value="1"/>
</dbReference>
<dbReference type="InterPro" id="IPR006665">
    <property type="entry name" value="OmpA-like"/>
</dbReference>
<dbReference type="EMBL" id="BNCK01000001">
    <property type="protein sequence ID" value="GHF81655.1"/>
    <property type="molecule type" value="Genomic_DNA"/>
</dbReference>
<feature type="domain" description="OmpA-like" evidence="12">
    <location>
        <begin position="234"/>
        <end position="352"/>
    </location>
</feature>
<evidence type="ECO:0000256" key="3">
    <source>
        <dbReference type="ARBA" id="ARBA00022452"/>
    </source>
</evidence>
<keyword evidence="6" id="KW-0626">Porin</keyword>
<keyword evidence="11" id="KW-0732">Signal</keyword>
<feature type="region of interest" description="Disordered" evidence="10">
    <location>
        <begin position="334"/>
        <end position="358"/>
    </location>
</feature>
<dbReference type="RefSeq" id="WP_189767254.1">
    <property type="nucleotide sequence ID" value="NZ_BNCK01000001.1"/>
</dbReference>
<reference evidence="13" key="2">
    <citation type="submission" date="2020-09" db="EMBL/GenBank/DDBJ databases">
        <authorList>
            <person name="Sun Q."/>
            <person name="Kim S."/>
        </authorList>
    </citation>
    <scope>NUCLEOTIDE SEQUENCE</scope>
    <source>
        <strain evidence="13">KCTC 42731</strain>
    </source>
</reference>
<protein>
    <recommendedName>
        <fullName evidence="12">OmpA-like domain-containing protein</fullName>
    </recommendedName>
</protein>
<evidence type="ECO:0000256" key="11">
    <source>
        <dbReference type="SAM" id="SignalP"/>
    </source>
</evidence>